<reference evidence="5" key="2">
    <citation type="journal article" date="2021" name="PeerJ">
        <title>Extensive microbial diversity within the chicken gut microbiome revealed by metagenomics and culture.</title>
        <authorList>
            <person name="Gilroy R."/>
            <person name="Ravi A."/>
            <person name="Getino M."/>
            <person name="Pursley I."/>
            <person name="Horton D.L."/>
            <person name="Alikhan N.F."/>
            <person name="Baker D."/>
            <person name="Gharbi K."/>
            <person name="Hall N."/>
            <person name="Watson M."/>
            <person name="Adriaenssens E.M."/>
            <person name="Foster-Nyarko E."/>
            <person name="Jarju S."/>
            <person name="Secka A."/>
            <person name="Antonio M."/>
            <person name="Oren A."/>
            <person name="Chaudhuri R.R."/>
            <person name="La Ragione R."/>
            <person name="Hildebrand F."/>
            <person name="Pallen M.J."/>
        </authorList>
    </citation>
    <scope>NUCLEOTIDE SEQUENCE</scope>
    <source>
        <strain evidence="5">ChiSjej6B24-2974</strain>
    </source>
</reference>
<dbReference type="EMBL" id="DVFZ01000116">
    <property type="protein sequence ID" value="HIQ83903.1"/>
    <property type="molecule type" value="Genomic_DNA"/>
</dbReference>
<protein>
    <submittedName>
        <fullName evidence="5">Helix-turn-helix transcriptional regulator</fullName>
    </submittedName>
</protein>
<dbReference type="CDD" id="cd02209">
    <property type="entry name" value="cupin_XRE_C"/>
    <property type="match status" value="1"/>
</dbReference>
<dbReference type="GO" id="GO:0005829">
    <property type="term" value="C:cytosol"/>
    <property type="evidence" value="ECO:0007669"/>
    <property type="project" value="TreeGrafter"/>
</dbReference>
<evidence type="ECO:0000259" key="4">
    <source>
        <dbReference type="PROSITE" id="PS50943"/>
    </source>
</evidence>
<gene>
    <name evidence="5" type="ORF">IAA52_12495</name>
</gene>
<dbReference type="InterPro" id="IPR011051">
    <property type="entry name" value="RmlC_Cupin_sf"/>
</dbReference>
<dbReference type="InterPro" id="IPR050807">
    <property type="entry name" value="TransReg_Diox_bact_type"/>
</dbReference>
<dbReference type="InterPro" id="IPR010982">
    <property type="entry name" value="Lambda_DNA-bd_dom_sf"/>
</dbReference>
<reference evidence="5" key="1">
    <citation type="submission" date="2020-10" db="EMBL/GenBank/DDBJ databases">
        <authorList>
            <person name="Gilroy R."/>
        </authorList>
    </citation>
    <scope>NUCLEOTIDE SEQUENCE</scope>
    <source>
        <strain evidence="5">ChiSjej6B24-2974</strain>
    </source>
</reference>
<dbReference type="Gene3D" id="2.60.120.10">
    <property type="entry name" value="Jelly Rolls"/>
    <property type="match status" value="2"/>
</dbReference>
<comment type="caution">
    <text evidence="5">The sequence shown here is derived from an EMBL/GenBank/DDBJ whole genome shotgun (WGS) entry which is preliminary data.</text>
</comment>
<dbReference type="Proteomes" id="UP000824260">
    <property type="component" value="Unassembled WGS sequence"/>
</dbReference>
<dbReference type="PROSITE" id="PS50943">
    <property type="entry name" value="HTH_CROC1"/>
    <property type="match status" value="1"/>
</dbReference>
<dbReference type="SUPFAM" id="SSF51182">
    <property type="entry name" value="RmlC-like cupins"/>
    <property type="match status" value="1"/>
</dbReference>
<name>A0A9D1CXP0_9FIRM</name>
<dbReference type="GO" id="GO:0003700">
    <property type="term" value="F:DNA-binding transcription factor activity"/>
    <property type="evidence" value="ECO:0007669"/>
    <property type="project" value="TreeGrafter"/>
</dbReference>
<dbReference type="AlphaFoldDB" id="A0A9D1CXP0"/>
<evidence type="ECO:0000313" key="6">
    <source>
        <dbReference type="Proteomes" id="UP000824260"/>
    </source>
</evidence>
<feature type="domain" description="HTH cro/C1-type" evidence="4">
    <location>
        <begin position="12"/>
        <end position="66"/>
    </location>
</feature>
<evidence type="ECO:0000256" key="3">
    <source>
        <dbReference type="ARBA" id="ARBA00023163"/>
    </source>
</evidence>
<dbReference type="Pfam" id="PF01381">
    <property type="entry name" value="HTH_3"/>
    <property type="match status" value="1"/>
</dbReference>
<dbReference type="Gene3D" id="1.10.260.40">
    <property type="entry name" value="lambda repressor-like DNA-binding domains"/>
    <property type="match status" value="1"/>
</dbReference>
<dbReference type="SUPFAM" id="SSF47413">
    <property type="entry name" value="lambda repressor-like DNA-binding domains"/>
    <property type="match status" value="1"/>
</dbReference>
<proteinExistence type="predicted"/>
<sequence>MEEINALFSANLKRLRETRRMSLDEVSRLSGVSKSMLGQIERGEVNPTISTVWKIASGLKVPYSQLLSRPQSECEPVHISNIRPIEADEGRYRNYLLFPMEEGRRFEVLYIEIDAGGGLKADAHPQGTQEFITVFSGTLRVCLDDGTLETRKDEAIQGREANPHTRTTVETHAGGAVRFAADRPHSYACVGEETCRLSMIIYYPG</sequence>
<keyword evidence="3" id="KW-0804">Transcription</keyword>
<keyword evidence="2" id="KW-0238">DNA-binding</keyword>
<dbReference type="InterPro" id="IPR001387">
    <property type="entry name" value="Cro/C1-type_HTH"/>
</dbReference>
<dbReference type="PANTHER" id="PTHR46797">
    <property type="entry name" value="HTH-TYPE TRANSCRIPTIONAL REGULATOR"/>
    <property type="match status" value="1"/>
</dbReference>
<dbReference type="InterPro" id="IPR014710">
    <property type="entry name" value="RmlC-like_jellyroll"/>
</dbReference>
<accession>A0A9D1CXP0</accession>
<evidence type="ECO:0000256" key="1">
    <source>
        <dbReference type="ARBA" id="ARBA00023015"/>
    </source>
</evidence>
<keyword evidence="1" id="KW-0805">Transcription regulation</keyword>
<dbReference type="SMART" id="SM00530">
    <property type="entry name" value="HTH_XRE"/>
    <property type="match status" value="1"/>
</dbReference>
<dbReference type="CDD" id="cd00093">
    <property type="entry name" value="HTH_XRE"/>
    <property type="match status" value="1"/>
</dbReference>
<dbReference type="PANTHER" id="PTHR46797:SF23">
    <property type="entry name" value="HTH-TYPE TRANSCRIPTIONAL REGULATOR SUTR"/>
    <property type="match status" value="1"/>
</dbReference>
<organism evidence="5 6">
    <name type="scientific">Candidatus Pullichristensenella stercorigallinarum</name>
    <dbReference type="NCBI Taxonomy" id="2840909"/>
    <lineage>
        <taxon>Bacteria</taxon>
        <taxon>Bacillati</taxon>
        <taxon>Bacillota</taxon>
        <taxon>Clostridia</taxon>
        <taxon>Candidatus Pullichristensenella</taxon>
    </lineage>
</organism>
<evidence type="ECO:0000256" key="2">
    <source>
        <dbReference type="ARBA" id="ARBA00023125"/>
    </source>
</evidence>
<dbReference type="GO" id="GO:0003677">
    <property type="term" value="F:DNA binding"/>
    <property type="evidence" value="ECO:0007669"/>
    <property type="project" value="UniProtKB-KW"/>
</dbReference>
<evidence type="ECO:0000313" key="5">
    <source>
        <dbReference type="EMBL" id="HIQ83903.1"/>
    </source>
</evidence>